<protein>
    <submittedName>
        <fullName evidence="2">Uncharacterized protein</fullName>
    </submittedName>
</protein>
<evidence type="ECO:0000313" key="2">
    <source>
        <dbReference type="EMBL" id="KAK7601651.1"/>
    </source>
</evidence>
<accession>A0AAN9TRM6</accession>
<feature type="region of interest" description="Disordered" evidence="1">
    <location>
        <begin position="91"/>
        <end position="123"/>
    </location>
</feature>
<evidence type="ECO:0000256" key="1">
    <source>
        <dbReference type="SAM" id="MobiDB-lite"/>
    </source>
</evidence>
<gene>
    <name evidence="2" type="ORF">V9T40_009092</name>
</gene>
<evidence type="ECO:0000313" key="3">
    <source>
        <dbReference type="Proteomes" id="UP001367676"/>
    </source>
</evidence>
<keyword evidence="3" id="KW-1185">Reference proteome</keyword>
<name>A0AAN9TRM6_9HEMI</name>
<dbReference type="AlphaFoldDB" id="A0AAN9TRM6"/>
<proteinExistence type="predicted"/>
<sequence length="140" mass="16284">MLILLYSSDEDALLRENFEEAFAEAGHLASWESSKIRLASFPDNIITKNVVDKILRTKKLRSKCGCASFHQNDSSYPVTTTYHFSTRPFLNEDSDNERDYADSSNDFQGKSDEYEDSEPNYPFLRDNFKQNKFFFNKYSA</sequence>
<dbReference type="EMBL" id="JBBCAQ010000010">
    <property type="protein sequence ID" value="KAK7601651.1"/>
    <property type="molecule type" value="Genomic_DNA"/>
</dbReference>
<reference evidence="2 3" key="1">
    <citation type="submission" date="2024-03" db="EMBL/GenBank/DDBJ databases">
        <title>Adaptation during the transition from Ophiocordyceps entomopathogen to insect associate is accompanied by gene loss and intensified selection.</title>
        <authorList>
            <person name="Ward C.M."/>
            <person name="Onetto C.A."/>
            <person name="Borneman A.R."/>
        </authorList>
    </citation>
    <scope>NUCLEOTIDE SEQUENCE [LARGE SCALE GENOMIC DNA]</scope>
    <source>
        <strain evidence="2">AWRI1</strain>
        <tissue evidence="2">Single Adult Female</tissue>
    </source>
</reference>
<comment type="caution">
    <text evidence="2">The sequence shown here is derived from an EMBL/GenBank/DDBJ whole genome shotgun (WGS) entry which is preliminary data.</text>
</comment>
<organism evidence="2 3">
    <name type="scientific">Parthenolecanium corni</name>
    <dbReference type="NCBI Taxonomy" id="536013"/>
    <lineage>
        <taxon>Eukaryota</taxon>
        <taxon>Metazoa</taxon>
        <taxon>Ecdysozoa</taxon>
        <taxon>Arthropoda</taxon>
        <taxon>Hexapoda</taxon>
        <taxon>Insecta</taxon>
        <taxon>Pterygota</taxon>
        <taxon>Neoptera</taxon>
        <taxon>Paraneoptera</taxon>
        <taxon>Hemiptera</taxon>
        <taxon>Sternorrhyncha</taxon>
        <taxon>Coccoidea</taxon>
        <taxon>Coccidae</taxon>
        <taxon>Parthenolecanium</taxon>
    </lineage>
</organism>
<dbReference type="Proteomes" id="UP001367676">
    <property type="component" value="Unassembled WGS sequence"/>
</dbReference>